<organism evidence="2 3">
    <name type="scientific">Chryseolinea soli</name>
    <dbReference type="NCBI Taxonomy" id="2321403"/>
    <lineage>
        <taxon>Bacteria</taxon>
        <taxon>Pseudomonadati</taxon>
        <taxon>Bacteroidota</taxon>
        <taxon>Cytophagia</taxon>
        <taxon>Cytophagales</taxon>
        <taxon>Fulvivirgaceae</taxon>
        <taxon>Chryseolinea</taxon>
    </lineage>
</organism>
<feature type="transmembrane region" description="Helical" evidence="1">
    <location>
        <begin position="7"/>
        <end position="26"/>
    </location>
</feature>
<protein>
    <submittedName>
        <fullName evidence="2">DUF1772 domain-containing protein</fullName>
    </submittedName>
</protein>
<dbReference type="PROSITE" id="PS51257">
    <property type="entry name" value="PROKAR_LIPOPROTEIN"/>
    <property type="match status" value="1"/>
</dbReference>
<dbReference type="EMBL" id="CP032382">
    <property type="protein sequence ID" value="AYB34610.1"/>
    <property type="molecule type" value="Genomic_DNA"/>
</dbReference>
<gene>
    <name evidence="2" type="ORF">D4L85_30285</name>
</gene>
<feature type="transmembrane region" description="Helical" evidence="1">
    <location>
        <begin position="46"/>
        <end position="66"/>
    </location>
</feature>
<evidence type="ECO:0000256" key="1">
    <source>
        <dbReference type="SAM" id="Phobius"/>
    </source>
</evidence>
<accession>A0A385SXX1</accession>
<evidence type="ECO:0000313" key="2">
    <source>
        <dbReference type="EMBL" id="AYB34610.1"/>
    </source>
</evidence>
<dbReference type="Proteomes" id="UP000266183">
    <property type="component" value="Chromosome"/>
</dbReference>
<reference evidence="3" key="1">
    <citation type="submission" date="2018-09" db="EMBL/GenBank/DDBJ databases">
        <title>Chryseolinea sp. KIS68-18 isolated from soil.</title>
        <authorList>
            <person name="Weon H.-Y."/>
            <person name="Kwon S.-W."/>
            <person name="Lee S.A."/>
        </authorList>
    </citation>
    <scope>NUCLEOTIDE SEQUENCE [LARGE SCALE GENOMIC DNA]</scope>
    <source>
        <strain evidence="3">KIS68-18</strain>
    </source>
</reference>
<keyword evidence="1" id="KW-1133">Transmembrane helix</keyword>
<sequence>MSKFIVRFFNVVLAGIMAGIVFGIWLGCDPKKMSFSGYVEYQQGLINAFNVLMPLLGLVVILLTLLSAILQREDKGTFIALLLAMALLVLSGLITRFGNQPINAIVMTWHPDSPPSDWMTLRDKWWSLHIVRTLAIGTSFCLVTGSGLRR</sequence>
<dbReference type="KEGG" id="chk:D4L85_30285"/>
<proteinExistence type="predicted"/>
<keyword evidence="1" id="KW-0812">Transmembrane</keyword>
<dbReference type="InterPro" id="IPR013901">
    <property type="entry name" value="Anthrone_oxy"/>
</dbReference>
<dbReference type="AlphaFoldDB" id="A0A385SXX1"/>
<feature type="transmembrane region" description="Helical" evidence="1">
    <location>
        <begin position="78"/>
        <end position="98"/>
    </location>
</feature>
<dbReference type="Pfam" id="PF08592">
    <property type="entry name" value="Anthrone_oxy"/>
    <property type="match status" value="1"/>
</dbReference>
<keyword evidence="1" id="KW-0472">Membrane</keyword>
<name>A0A385SXX1_9BACT</name>
<feature type="transmembrane region" description="Helical" evidence="1">
    <location>
        <begin position="125"/>
        <end position="148"/>
    </location>
</feature>
<keyword evidence="3" id="KW-1185">Reference proteome</keyword>
<evidence type="ECO:0000313" key="3">
    <source>
        <dbReference type="Proteomes" id="UP000266183"/>
    </source>
</evidence>